<reference evidence="3 4" key="1">
    <citation type="submission" date="2019-10" db="EMBL/GenBank/DDBJ databases">
        <title>Whole genome shotgun sequence of Acrocarpospora macrocephala NBRC 16266.</title>
        <authorList>
            <person name="Ichikawa N."/>
            <person name="Kimura A."/>
            <person name="Kitahashi Y."/>
            <person name="Komaki H."/>
            <person name="Oguchi A."/>
        </authorList>
    </citation>
    <scope>NUCLEOTIDE SEQUENCE [LARGE SCALE GENOMIC DNA]</scope>
    <source>
        <strain evidence="3 4">NBRC 16266</strain>
    </source>
</reference>
<dbReference type="EMBL" id="BLAE01000060">
    <property type="protein sequence ID" value="GES14492.1"/>
    <property type="molecule type" value="Genomic_DNA"/>
</dbReference>
<evidence type="ECO:0000259" key="2">
    <source>
        <dbReference type="PROSITE" id="PS50837"/>
    </source>
</evidence>
<protein>
    <recommendedName>
        <fullName evidence="2">NACHT domain-containing protein</fullName>
    </recommendedName>
</protein>
<feature type="transmembrane region" description="Helical" evidence="1">
    <location>
        <begin position="916"/>
        <end position="937"/>
    </location>
</feature>
<feature type="transmembrane region" description="Helical" evidence="1">
    <location>
        <begin position="12"/>
        <end position="30"/>
    </location>
</feature>
<organism evidence="3 4">
    <name type="scientific">Acrocarpospora macrocephala</name>
    <dbReference type="NCBI Taxonomy" id="150177"/>
    <lineage>
        <taxon>Bacteria</taxon>
        <taxon>Bacillati</taxon>
        <taxon>Actinomycetota</taxon>
        <taxon>Actinomycetes</taxon>
        <taxon>Streptosporangiales</taxon>
        <taxon>Streptosporangiaceae</taxon>
        <taxon>Acrocarpospora</taxon>
    </lineage>
</organism>
<feature type="domain" description="NACHT" evidence="2">
    <location>
        <begin position="116"/>
        <end position="233"/>
    </location>
</feature>
<evidence type="ECO:0000313" key="3">
    <source>
        <dbReference type="EMBL" id="GES14492.1"/>
    </source>
</evidence>
<dbReference type="AlphaFoldDB" id="A0A5M3X1I6"/>
<dbReference type="SUPFAM" id="SSF52540">
    <property type="entry name" value="P-loop containing nucleoside triphosphate hydrolases"/>
    <property type="match status" value="1"/>
</dbReference>
<evidence type="ECO:0000313" key="4">
    <source>
        <dbReference type="Proteomes" id="UP000331127"/>
    </source>
</evidence>
<feature type="transmembrane region" description="Helical" evidence="1">
    <location>
        <begin position="949"/>
        <end position="971"/>
    </location>
</feature>
<keyword evidence="1" id="KW-0472">Membrane</keyword>
<dbReference type="Gene3D" id="3.40.50.300">
    <property type="entry name" value="P-loop containing nucleotide triphosphate hydrolases"/>
    <property type="match status" value="1"/>
</dbReference>
<dbReference type="PANTHER" id="PTHR46844:SF1">
    <property type="entry name" value="SLR5058 PROTEIN"/>
    <property type="match status" value="1"/>
</dbReference>
<dbReference type="InterPro" id="IPR027417">
    <property type="entry name" value="P-loop_NTPase"/>
</dbReference>
<name>A0A5M3X1I6_9ACTN</name>
<sequence>MGTTVPAESVSSLLPYGGALLALFVLLWIADKFTGGIVEELGKRLLDRLQAGPEHNLLKRRALKLYVAAVRKNYGTHTMGFRRDDAPIAVEEVYIPVRYESDGERLDVEERLRKADRAVVVGEPGAGKSMLLKHLMLEWTRDPRRDPSVPVLVDLHLYGTSGATLKDLVARALSHGKWQFTLKQLDAALGEGRLRLYFDGLDEVLRDRYAAALAELKDLAQRHHSCPMVVTCRDEVYDGELAAEFGPPMKVADLDDAALRLLLRHLLKDDERMESLFGALQANRPVLSLARSPMLLTMIAYLHLEGVFGERGERMPRSRSEFYEKAVAYLLRRDEARGLGQVTRHGPAIKLAILRKVALMLMSRQEADGRGDRRAITRRDLLAVIRAEGDDFNLDRAEADEVIREIVERSRLLIRLEGAEELYGFRHLTLQEYLAALELGKNWEELLQHYRRHPETWREVVRLWCGLVADDSAPLLRAIYTGESDEGRVLVVRCLAEATRVESAFADEVIGHFLGQLTSGVVLADSTVRALGALAGVGGPRGRTVLDTLLRMVGQAHPGAVGEPADRLPVPAPAIGEPWRQAIRVLAASGHSEAGAALTEQASLDPFARAELRSMGELAIPPLRKAAHRGLLWAIDDIGLIGTPAAAEALVPLLAPDSPAPESARLSAAWWLAVLLNSDDVRAVLDKDRRDEVVPGERLEWVVKPYRREWSPRLSSVVGRVAWLISEGIRADALGPLPPVTPLIALPLHAARLGSRGGERVVWSMDAITKKRMDELREHVPGVSVLAHVRGSPQESYAMLENVGLAALSGTVEPRVQVAAQALADRVIDKTVEGGASRQIIRALDWRVGLILVASFGARRCSRQDWEALAERTPEPRVLRLIRTIVWGLLAWCFAIAGSVRLWGTITGSWTFGPAWIAWIVAVATVVVIASVVIVVLEDMGKLSNDLLGGVSGFTMLFGGFIVASGFLIYGAVTTVAWLEPSIGTWAGWVVVVASAGLALLLGKAVSSKTRRFQNPFQRILGKCAPHLLPAPEEEA</sequence>
<keyword evidence="1" id="KW-0812">Transmembrane</keyword>
<proteinExistence type="predicted"/>
<keyword evidence="1" id="KW-1133">Transmembrane helix</keyword>
<feature type="transmembrane region" description="Helical" evidence="1">
    <location>
        <begin position="885"/>
        <end position="904"/>
    </location>
</feature>
<dbReference type="Proteomes" id="UP000331127">
    <property type="component" value="Unassembled WGS sequence"/>
</dbReference>
<dbReference type="Pfam" id="PF05729">
    <property type="entry name" value="NACHT"/>
    <property type="match status" value="1"/>
</dbReference>
<gene>
    <name evidence="3" type="ORF">Amac_080890</name>
</gene>
<accession>A0A5M3X1I6</accession>
<comment type="caution">
    <text evidence="3">The sequence shown here is derived from an EMBL/GenBank/DDBJ whole genome shotgun (WGS) entry which is preliminary data.</text>
</comment>
<dbReference type="RefSeq" id="WP_155359666.1">
    <property type="nucleotide sequence ID" value="NZ_BLAE01000060.1"/>
</dbReference>
<feature type="transmembrane region" description="Helical" evidence="1">
    <location>
        <begin position="983"/>
        <end position="1002"/>
    </location>
</feature>
<dbReference type="OrthoDB" id="135105at2"/>
<keyword evidence="4" id="KW-1185">Reference proteome</keyword>
<dbReference type="InterPro" id="IPR007111">
    <property type="entry name" value="NACHT_NTPase"/>
</dbReference>
<dbReference type="PROSITE" id="PS50837">
    <property type="entry name" value="NACHT"/>
    <property type="match status" value="1"/>
</dbReference>
<evidence type="ECO:0000256" key="1">
    <source>
        <dbReference type="SAM" id="Phobius"/>
    </source>
</evidence>
<dbReference type="PANTHER" id="PTHR46844">
    <property type="entry name" value="SLR5058 PROTEIN"/>
    <property type="match status" value="1"/>
</dbReference>